<dbReference type="GO" id="GO:0009117">
    <property type="term" value="P:nucleotide metabolic process"/>
    <property type="evidence" value="ECO:0007669"/>
    <property type="project" value="UniProtKB-KW"/>
</dbReference>
<evidence type="ECO:0000256" key="3">
    <source>
        <dbReference type="ARBA" id="ARBA00022741"/>
    </source>
</evidence>
<keyword evidence="6 11" id="KW-0546">Nucleotide metabolism</keyword>
<keyword evidence="4 11" id="KW-0378">Hydrolase</keyword>
<evidence type="ECO:0000256" key="9">
    <source>
        <dbReference type="ARBA" id="ARBA00048781"/>
    </source>
</evidence>
<dbReference type="PANTHER" id="PTHR34699:SF2">
    <property type="entry name" value="NON-CANONICAL PURINE NTP PHOSPHATASE_PRRC1 DOMAIN-CONTAINING PROTEIN"/>
    <property type="match status" value="1"/>
</dbReference>
<comment type="function">
    <text evidence="11">Phosphatase that hydrolyzes non-canonical purine nucleotides such as XTP and ITP to their respective diphosphate derivatives. Probably excludes non-canonical purines from DNA/RNA precursor pool, thus preventing their incorporation into DNA/RNA and avoiding chromosomal lesions.</text>
</comment>
<dbReference type="AlphaFoldDB" id="A0A0A3AUG6"/>
<feature type="domain" description="Non-canonical purine NTP phosphatase/PRRC1" evidence="12">
    <location>
        <begin position="7"/>
        <end position="170"/>
    </location>
</feature>
<dbReference type="STRING" id="505317.OA57_01090"/>
<evidence type="ECO:0000259" key="12">
    <source>
        <dbReference type="Pfam" id="PF01931"/>
    </source>
</evidence>
<organism evidence="13 14">
    <name type="scientific">Chelonobacter oris</name>
    <dbReference type="NCBI Taxonomy" id="505317"/>
    <lineage>
        <taxon>Bacteria</taxon>
        <taxon>Pseudomonadati</taxon>
        <taxon>Pseudomonadota</taxon>
        <taxon>Gammaproteobacteria</taxon>
        <taxon>Pasteurellales</taxon>
        <taxon>Pasteurellaceae</taxon>
        <taxon>Chelonobacter</taxon>
    </lineage>
</organism>
<comment type="cofactor">
    <cofactor evidence="1">
        <name>Mn(2+)</name>
        <dbReference type="ChEBI" id="CHEBI:29035"/>
    </cofactor>
</comment>
<keyword evidence="5 11" id="KW-0460">Magnesium</keyword>
<evidence type="ECO:0000256" key="4">
    <source>
        <dbReference type="ARBA" id="ARBA00022801"/>
    </source>
</evidence>
<gene>
    <name evidence="13" type="ORF">OA57_01090</name>
</gene>
<dbReference type="FunFam" id="3.90.950.10:FF:000002">
    <property type="entry name" value="Inosine/xanthosine triphosphatase"/>
    <property type="match status" value="1"/>
</dbReference>
<dbReference type="Pfam" id="PF01931">
    <property type="entry name" value="NTPase_I-T"/>
    <property type="match status" value="1"/>
</dbReference>
<dbReference type="GO" id="GO:0000166">
    <property type="term" value="F:nucleotide binding"/>
    <property type="evidence" value="ECO:0007669"/>
    <property type="project" value="UniProtKB-KW"/>
</dbReference>
<comment type="cofactor">
    <cofactor evidence="11">
        <name>Mg(2+)</name>
        <dbReference type="ChEBI" id="CHEBI:18420"/>
    </cofactor>
    <cofactor evidence="11">
        <name>Mn(2+)</name>
        <dbReference type="ChEBI" id="CHEBI:29035"/>
    </cofactor>
    <text evidence="11">Binds 1 divalent metal cation per subunit; can use either Mg(2+) or Mn(2+).</text>
</comment>
<evidence type="ECO:0000313" key="13">
    <source>
        <dbReference type="EMBL" id="KGQ71417.1"/>
    </source>
</evidence>
<dbReference type="InterPro" id="IPR002786">
    <property type="entry name" value="Non_canon_purine_NTPase"/>
</dbReference>
<dbReference type="RefSeq" id="WP_034612314.1">
    <property type="nucleotide sequence ID" value="NZ_JSUM01000002.1"/>
</dbReference>
<name>A0A0A3AUG6_9PAST</name>
<keyword evidence="7 11" id="KW-0464">Manganese</keyword>
<dbReference type="PANTHER" id="PTHR34699">
    <property type="match status" value="1"/>
</dbReference>
<comment type="catalytic activity">
    <reaction evidence="8 11">
        <text>ITP + H2O = IDP + phosphate + H(+)</text>
        <dbReference type="Rhea" id="RHEA:28330"/>
        <dbReference type="ChEBI" id="CHEBI:15377"/>
        <dbReference type="ChEBI" id="CHEBI:15378"/>
        <dbReference type="ChEBI" id="CHEBI:43474"/>
        <dbReference type="ChEBI" id="CHEBI:58280"/>
        <dbReference type="ChEBI" id="CHEBI:61402"/>
        <dbReference type="EC" id="3.6.1.73"/>
    </reaction>
</comment>
<dbReference type="GO" id="GO:0006772">
    <property type="term" value="P:thiamine metabolic process"/>
    <property type="evidence" value="ECO:0007669"/>
    <property type="project" value="TreeGrafter"/>
</dbReference>
<dbReference type="Proteomes" id="UP000030380">
    <property type="component" value="Unassembled WGS sequence"/>
</dbReference>
<reference evidence="13 14" key="1">
    <citation type="submission" date="2014-11" db="EMBL/GenBank/DDBJ databases">
        <title>Draft genome sequence of Chelonobacter oris 1662T, associated with respiratory disease in Hermann's Tortoises.</title>
        <authorList>
            <person name="Kudirkiene E."/>
            <person name="Hansen M.J."/>
            <person name="Bojesen A.M."/>
        </authorList>
    </citation>
    <scope>NUCLEOTIDE SEQUENCE [LARGE SCALE GENOMIC DNA]</scope>
    <source>
        <strain evidence="13 14">1662</strain>
    </source>
</reference>
<dbReference type="InterPro" id="IPR050299">
    <property type="entry name" value="YjjX_NTPase"/>
</dbReference>
<dbReference type="EC" id="3.6.1.73" evidence="11"/>
<comment type="similarity">
    <text evidence="10 11">Belongs to the YjjX NTPase family.</text>
</comment>
<evidence type="ECO:0000256" key="6">
    <source>
        <dbReference type="ARBA" id="ARBA00023080"/>
    </source>
</evidence>
<evidence type="ECO:0000313" key="14">
    <source>
        <dbReference type="Proteomes" id="UP000030380"/>
    </source>
</evidence>
<evidence type="ECO:0000256" key="5">
    <source>
        <dbReference type="ARBA" id="ARBA00022842"/>
    </source>
</evidence>
<feature type="binding site" evidence="11">
    <location>
        <position position="38"/>
    </location>
    <ligand>
        <name>Mg(2+)</name>
        <dbReference type="ChEBI" id="CHEBI:18420"/>
    </ligand>
</feature>
<dbReference type="GO" id="GO:0046872">
    <property type="term" value="F:metal ion binding"/>
    <property type="evidence" value="ECO:0007669"/>
    <property type="project" value="UniProtKB-KW"/>
</dbReference>
<dbReference type="SUPFAM" id="SSF52972">
    <property type="entry name" value="ITPase-like"/>
    <property type="match status" value="1"/>
</dbReference>
<keyword evidence="14" id="KW-1185">Reference proteome</keyword>
<dbReference type="NCBIfam" id="TIGR00258">
    <property type="entry name" value="inosine/xanthosine triphosphatase"/>
    <property type="match status" value="1"/>
</dbReference>
<evidence type="ECO:0000256" key="1">
    <source>
        <dbReference type="ARBA" id="ARBA00001936"/>
    </source>
</evidence>
<evidence type="ECO:0000256" key="10">
    <source>
        <dbReference type="ARBA" id="ARBA00060855"/>
    </source>
</evidence>
<accession>A0A0A3AUG6</accession>
<feature type="binding site" evidence="11">
    <location>
        <begin position="8"/>
        <end position="13"/>
    </location>
    <ligand>
        <name>substrate</name>
    </ligand>
</feature>
<dbReference type="OrthoDB" id="6334099at2"/>
<evidence type="ECO:0000256" key="2">
    <source>
        <dbReference type="ARBA" id="ARBA00022723"/>
    </source>
</evidence>
<keyword evidence="2 11" id="KW-0479">Metal-binding</keyword>
<dbReference type="HAMAP" id="MF_00648">
    <property type="entry name" value="Non_canon_purine_NTPase_YjjX"/>
    <property type="match status" value="1"/>
</dbReference>
<sequence length="176" mass="19155">MKQVVIASTNPVKINAVKAALAQIFADDAFEFIGAKSESGVSDQPMSMAETKCGAVNRIRYCRQHYPAADFYVAIEAGVERFDYGAATCAYIVISDNVRLSVGRSAELPIPLHIFEQLSPNIELGTVLDKLFQTENIKQKGGAMSLLTHGNASRQGVYQQAVILAMAPFLQPDLFL</sequence>
<proteinExistence type="inferred from homology"/>
<dbReference type="InterPro" id="IPR026533">
    <property type="entry name" value="NTPase/PRRC1"/>
</dbReference>
<comment type="catalytic activity">
    <reaction evidence="9 11">
        <text>XTP + H2O = XDP + phosphate + H(+)</text>
        <dbReference type="Rhea" id="RHEA:28406"/>
        <dbReference type="ChEBI" id="CHEBI:15377"/>
        <dbReference type="ChEBI" id="CHEBI:15378"/>
        <dbReference type="ChEBI" id="CHEBI:43474"/>
        <dbReference type="ChEBI" id="CHEBI:59884"/>
        <dbReference type="ChEBI" id="CHEBI:61314"/>
        <dbReference type="EC" id="3.6.1.73"/>
    </reaction>
</comment>
<evidence type="ECO:0000256" key="8">
    <source>
        <dbReference type="ARBA" id="ARBA00048174"/>
    </source>
</evidence>
<comment type="subunit">
    <text evidence="11">Homodimer.</text>
</comment>
<dbReference type="EMBL" id="JSUM01000002">
    <property type="protein sequence ID" value="KGQ71417.1"/>
    <property type="molecule type" value="Genomic_DNA"/>
</dbReference>
<dbReference type="Gene3D" id="3.90.950.10">
    <property type="match status" value="1"/>
</dbReference>
<dbReference type="InterPro" id="IPR029001">
    <property type="entry name" value="ITPase-like_fam"/>
</dbReference>
<dbReference type="GO" id="GO:0103023">
    <property type="term" value="F:ITPase activity"/>
    <property type="evidence" value="ECO:0007669"/>
    <property type="project" value="UniProtKB-EC"/>
</dbReference>
<comment type="caution">
    <text evidence="13">The sequence shown here is derived from an EMBL/GenBank/DDBJ whole genome shotgun (WGS) entry which is preliminary data.</text>
</comment>
<protein>
    <recommendedName>
        <fullName evidence="11">Inosine/xanthosine triphosphatase</fullName>
        <shortName evidence="11">ITPase/XTPase</shortName>
        <ecNumber evidence="11">3.6.1.73</ecNumber>
    </recommendedName>
    <alternativeName>
        <fullName evidence="11">Non-canonical purine NTP phosphatase</fullName>
    </alternativeName>
    <alternativeName>
        <fullName evidence="11">Non-standard purine NTP phosphatase</fullName>
    </alternativeName>
    <alternativeName>
        <fullName evidence="11">Nucleoside-triphosphate phosphatase</fullName>
        <shortName evidence="11">NTPase</shortName>
    </alternativeName>
</protein>
<evidence type="ECO:0000256" key="11">
    <source>
        <dbReference type="HAMAP-Rule" id="MF_00648"/>
    </source>
</evidence>
<dbReference type="NCBIfam" id="NF003459">
    <property type="entry name" value="PRK05074.1"/>
    <property type="match status" value="1"/>
</dbReference>
<comment type="caution">
    <text evidence="11">Lacks conserved residue(s) required for the propagation of feature annotation.</text>
</comment>
<evidence type="ECO:0000256" key="7">
    <source>
        <dbReference type="ARBA" id="ARBA00023211"/>
    </source>
</evidence>
<keyword evidence="3 11" id="KW-0547">Nucleotide-binding</keyword>